<evidence type="ECO:0000313" key="12">
    <source>
        <dbReference type="Proteomes" id="UP001595462"/>
    </source>
</evidence>
<dbReference type="PANTHER" id="PTHR35011:SF4">
    <property type="entry name" value="SLL1102 PROTEIN"/>
    <property type="match status" value="1"/>
</dbReference>
<keyword evidence="4 9" id="KW-0997">Cell inner membrane</keyword>
<sequence length="191" mass="21194">MTILLGLARAIDAFSTALGKLMWWLAAAMVLIGAYNVITRYLGHYLGVQLSANVYLEMQTYAFDLIFLLGAAYVLSVDGHVRVDIVYSRLSARARAWIDIFGTFAFLMPFCVFGLYFCYGYVERSWSYLEQSPNPGGLPRYPIKAMMLAAFAMLILQGISQVIKNIAFLRGVPGYGEVAESEPATEQTDGL</sequence>
<keyword evidence="3" id="KW-1003">Cell membrane</keyword>
<accession>A0ABV7ER33</accession>
<feature type="domain" description="Tripartite ATP-independent periplasmic transporters DctQ component" evidence="10">
    <location>
        <begin position="29"/>
        <end position="166"/>
    </location>
</feature>
<name>A0ABV7ER33_9GAMM</name>
<dbReference type="Proteomes" id="UP001595462">
    <property type="component" value="Unassembled WGS sequence"/>
</dbReference>
<dbReference type="RefSeq" id="WP_380689499.1">
    <property type="nucleotide sequence ID" value="NZ_JBHRSS010000004.1"/>
</dbReference>
<proteinExistence type="inferred from homology"/>
<evidence type="ECO:0000256" key="7">
    <source>
        <dbReference type="ARBA" id="ARBA00023136"/>
    </source>
</evidence>
<evidence type="ECO:0000256" key="4">
    <source>
        <dbReference type="ARBA" id="ARBA00022519"/>
    </source>
</evidence>
<comment type="caution">
    <text evidence="11">The sequence shown here is derived from an EMBL/GenBank/DDBJ whole genome shotgun (WGS) entry which is preliminary data.</text>
</comment>
<evidence type="ECO:0000259" key="10">
    <source>
        <dbReference type="Pfam" id="PF04290"/>
    </source>
</evidence>
<evidence type="ECO:0000256" key="6">
    <source>
        <dbReference type="ARBA" id="ARBA00022989"/>
    </source>
</evidence>
<evidence type="ECO:0000256" key="1">
    <source>
        <dbReference type="ARBA" id="ARBA00004429"/>
    </source>
</evidence>
<gene>
    <name evidence="11" type="ORF">ACFOSU_10915</name>
</gene>
<feature type="transmembrane region" description="Helical" evidence="9">
    <location>
        <begin position="96"/>
        <end position="122"/>
    </location>
</feature>
<feature type="transmembrane region" description="Helical" evidence="9">
    <location>
        <begin position="142"/>
        <end position="160"/>
    </location>
</feature>
<dbReference type="PANTHER" id="PTHR35011">
    <property type="entry name" value="2,3-DIKETO-L-GULONATE TRAP TRANSPORTER SMALL PERMEASE PROTEIN YIAM"/>
    <property type="match status" value="1"/>
</dbReference>
<evidence type="ECO:0000313" key="11">
    <source>
        <dbReference type="EMBL" id="MFC3104399.1"/>
    </source>
</evidence>
<reference evidence="12" key="1">
    <citation type="journal article" date="2019" name="Int. J. Syst. Evol. Microbiol.">
        <title>The Global Catalogue of Microorganisms (GCM) 10K type strain sequencing project: providing services to taxonomists for standard genome sequencing and annotation.</title>
        <authorList>
            <consortium name="The Broad Institute Genomics Platform"/>
            <consortium name="The Broad Institute Genome Sequencing Center for Infectious Disease"/>
            <person name="Wu L."/>
            <person name="Ma J."/>
        </authorList>
    </citation>
    <scope>NUCLEOTIDE SEQUENCE [LARGE SCALE GENOMIC DNA]</scope>
    <source>
        <strain evidence="12">KCTC 52640</strain>
    </source>
</reference>
<dbReference type="EMBL" id="JBHRSS010000004">
    <property type="protein sequence ID" value="MFC3104399.1"/>
    <property type="molecule type" value="Genomic_DNA"/>
</dbReference>
<evidence type="ECO:0000256" key="9">
    <source>
        <dbReference type="RuleBase" id="RU369079"/>
    </source>
</evidence>
<comment type="similarity">
    <text evidence="8 9">Belongs to the TRAP transporter small permease family.</text>
</comment>
<evidence type="ECO:0000256" key="3">
    <source>
        <dbReference type="ARBA" id="ARBA00022475"/>
    </source>
</evidence>
<evidence type="ECO:0000256" key="2">
    <source>
        <dbReference type="ARBA" id="ARBA00022448"/>
    </source>
</evidence>
<evidence type="ECO:0000256" key="8">
    <source>
        <dbReference type="ARBA" id="ARBA00038436"/>
    </source>
</evidence>
<dbReference type="InterPro" id="IPR055348">
    <property type="entry name" value="DctQ"/>
</dbReference>
<keyword evidence="2 9" id="KW-0813">Transport</keyword>
<organism evidence="11 12">
    <name type="scientific">Salinisphaera aquimarina</name>
    <dbReference type="NCBI Taxonomy" id="2094031"/>
    <lineage>
        <taxon>Bacteria</taxon>
        <taxon>Pseudomonadati</taxon>
        <taxon>Pseudomonadota</taxon>
        <taxon>Gammaproteobacteria</taxon>
        <taxon>Salinisphaerales</taxon>
        <taxon>Salinisphaeraceae</taxon>
        <taxon>Salinisphaera</taxon>
    </lineage>
</organism>
<dbReference type="InterPro" id="IPR007387">
    <property type="entry name" value="TRAP_DctQ"/>
</dbReference>
<comment type="function">
    <text evidence="9">Part of the tripartite ATP-independent periplasmic (TRAP) transport system.</text>
</comment>
<keyword evidence="5 9" id="KW-0812">Transmembrane</keyword>
<comment type="subcellular location">
    <subcellularLocation>
        <location evidence="1 9">Cell inner membrane</location>
        <topology evidence="1 9">Multi-pass membrane protein</topology>
    </subcellularLocation>
</comment>
<feature type="transmembrane region" description="Helical" evidence="9">
    <location>
        <begin position="58"/>
        <end position="75"/>
    </location>
</feature>
<comment type="subunit">
    <text evidence="9">The complex comprises the extracytoplasmic solute receptor protein and the two transmembrane proteins.</text>
</comment>
<keyword evidence="7 9" id="KW-0472">Membrane</keyword>
<keyword evidence="6 9" id="KW-1133">Transmembrane helix</keyword>
<protein>
    <recommendedName>
        <fullName evidence="9">TRAP transporter small permease protein</fullName>
    </recommendedName>
</protein>
<feature type="transmembrane region" description="Helical" evidence="9">
    <location>
        <begin position="21"/>
        <end position="38"/>
    </location>
</feature>
<dbReference type="Pfam" id="PF04290">
    <property type="entry name" value="DctQ"/>
    <property type="match status" value="1"/>
</dbReference>
<evidence type="ECO:0000256" key="5">
    <source>
        <dbReference type="ARBA" id="ARBA00022692"/>
    </source>
</evidence>
<keyword evidence="12" id="KW-1185">Reference proteome</keyword>